<evidence type="ECO:0000313" key="1">
    <source>
        <dbReference type="EMBL" id="SAK69468.1"/>
    </source>
</evidence>
<evidence type="ECO:0000313" key="2">
    <source>
        <dbReference type="Proteomes" id="UP000054911"/>
    </source>
</evidence>
<name>A0A158BHA2_9BURK</name>
<reference evidence="1" key="1">
    <citation type="submission" date="2016-01" db="EMBL/GenBank/DDBJ databases">
        <authorList>
            <person name="Peeters C."/>
        </authorList>
    </citation>
    <scope>NUCLEOTIDE SEQUENCE [LARGE SCALE GENOMIC DNA]</scope>
    <source>
        <strain evidence="1">LMG 29323</strain>
    </source>
</reference>
<protein>
    <submittedName>
        <fullName evidence="1">HK97 family phage protein</fullName>
    </submittedName>
</protein>
<gene>
    <name evidence="1" type="ORF">AWB80_03569</name>
</gene>
<dbReference type="Proteomes" id="UP000054911">
    <property type="component" value="Unassembled WGS sequence"/>
</dbReference>
<dbReference type="Pfam" id="PF04883">
    <property type="entry name" value="HK97-gp10_like"/>
    <property type="match status" value="1"/>
</dbReference>
<dbReference type="STRING" id="1777141.AWB80_03569"/>
<sequence>MSKHYRVENLEALTGSLRQLDAAVSESTLRQAAVAGARVIHNEIKRRAPVGERDGMRRGQPHWPGFLRDHMLIAYDQEQSVSGKYASYLITWSKDAFYGRFVELGKQNRVKLTQSTLARAIREIEFGSSRTPAQPFIRPAFDATKAAAARKMAEVVEKKLKEASNGQ</sequence>
<proteinExistence type="predicted"/>
<dbReference type="AlphaFoldDB" id="A0A158BHA2"/>
<keyword evidence="2" id="KW-1185">Reference proteome</keyword>
<dbReference type="InterPro" id="IPR010064">
    <property type="entry name" value="HK97-gp10_tail"/>
</dbReference>
<dbReference type="NCBIfam" id="TIGR01725">
    <property type="entry name" value="phge_HK97_gp10"/>
    <property type="match status" value="1"/>
</dbReference>
<dbReference type="RefSeq" id="WP_087131379.1">
    <property type="nucleotide sequence ID" value="NZ_FCOE02000010.1"/>
</dbReference>
<accession>A0A158BHA2</accession>
<organism evidence="1 2">
    <name type="scientific">Caballeronia pedi</name>
    <dbReference type="NCBI Taxonomy" id="1777141"/>
    <lineage>
        <taxon>Bacteria</taxon>
        <taxon>Pseudomonadati</taxon>
        <taxon>Pseudomonadota</taxon>
        <taxon>Betaproteobacteria</taxon>
        <taxon>Burkholderiales</taxon>
        <taxon>Burkholderiaceae</taxon>
        <taxon>Caballeronia</taxon>
    </lineage>
</organism>
<dbReference type="EMBL" id="FCOE02000010">
    <property type="protein sequence ID" value="SAK69468.1"/>
    <property type="molecule type" value="Genomic_DNA"/>
</dbReference>
<comment type="caution">
    <text evidence="1">The sequence shown here is derived from an EMBL/GenBank/DDBJ whole genome shotgun (WGS) entry which is preliminary data.</text>
</comment>